<evidence type="ECO:0000313" key="1">
    <source>
        <dbReference type="EMBL" id="OPJ79984.1"/>
    </source>
</evidence>
<gene>
    <name evidence="1" type="ORF">AV530_002404</name>
</gene>
<dbReference type="EMBL" id="LSYS01004331">
    <property type="protein sequence ID" value="OPJ79984.1"/>
    <property type="molecule type" value="Genomic_DNA"/>
</dbReference>
<organism evidence="1 2">
    <name type="scientific">Patagioenas fasciata monilis</name>
    <dbReference type="NCBI Taxonomy" id="372326"/>
    <lineage>
        <taxon>Eukaryota</taxon>
        <taxon>Metazoa</taxon>
        <taxon>Chordata</taxon>
        <taxon>Craniata</taxon>
        <taxon>Vertebrata</taxon>
        <taxon>Euteleostomi</taxon>
        <taxon>Archelosauria</taxon>
        <taxon>Archosauria</taxon>
        <taxon>Dinosauria</taxon>
        <taxon>Saurischia</taxon>
        <taxon>Theropoda</taxon>
        <taxon>Coelurosauria</taxon>
        <taxon>Aves</taxon>
        <taxon>Neognathae</taxon>
        <taxon>Neoaves</taxon>
        <taxon>Columbimorphae</taxon>
        <taxon>Columbiformes</taxon>
        <taxon>Columbidae</taxon>
        <taxon>Patagioenas</taxon>
    </lineage>
</organism>
<reference evidence="1 2" key="1">
    <citation type="submission" date="2016-02" db="EMBL/GenBank/DDBJ databases">
        <title>Band-tailed pigeon sequencing and assembly.</title>
        <authorList>
            <person name="Soares A.E."/>
            <person name="Novak B.J."/>
            <person name="Rice E.S."/>
            <person name="O'Connell B."/>
            <person name="Chang D."/>
            <person name="Weber S."/>
            <person name="Shapiro B."/>
        </authorList>
    </citation>
    <scope>NUCLEOTIDE SEQUENCE [LARGE SCALE GENOMIC DNA]</scope>
    <source>
        <strain evidence="1">BTP2013</strain>
        <tissue evidence="1">Blood</tissue>
    </source>
</reference>
<dbReference type="AlphaFoldDB" id="A0A1V4K6F1"/>
<proteinExistence type="predicted"/>
<comment type="caution">
    <text evidence="1">The sequence shown here is derived from an EMBL/GenBank/DDBJ whole genome shotgun (WGS) entry which is preliminary data.</text>
</comment>
<sequence>MDVKYLELCPRTIITTHAQIILEFKEDLLLSHPKDCRGLPLPFLFRTIPREKNYIIGQIQVMQKENGKLSLCKSNEGLRPKVLHTMQLSDLMFKNQSDLLILQRMLRRPGISSAERWKEWSSWRKQGAMTHHYLLIFSKKRRNGATPEIFCVAGVHLLLYLMCQLSDQSFILYYTTVIVRRFMGFSWPQSAQAVTLEMDPGEVLNHLHLARKLNNEVAHYKERRNITNNPSPCLFDITLGRKQLIKTFNSESYIPRIRILDT</sequence>
<evidence type="ECO:0000313" key="2">
    <source>
        <dbReference type="Proteomes" id="UP000190648"/>
    </source>
</evidence>
<name>A0A1V4K6F1_PATFA</name>
<accession>A0A1V4K6F1</accession>
<protein>
    <submittedName>
        <fullName evidence="1">Uncharacterized protein</fullName>
    </submittedName>
</protein>
<keyword evidence="2" id="KW-1185">Reference proteome</keyword>
<dbReference type="Proteomes" id="UP000190648">
    <property type="component" value="Unassembled WGS sequence"/>
</dbReference>